<evidence type="ECO:0000313" key="2">
    <source>
        <dbReference type="EMBL" id="MBB5887390.1"/>
    </source>
</evidence>
<protein>
    <recommendedName>
        <fullName evidence="4">Cystathionine beta-lyase</fullName>
    </recommendedName>
</protein>
<feature type="compositionally biased region" description="Polar residues" evidence="1">
    <location>
        <begin position="259"/>
        <end position="273"/>
    </location>
</feature>
<evidence type="ECO:0008006" key="4">
    <source>
        <dbReference type="Google" id="ProtNLM"/>
    </source>
</evidence>
<dbReference type="Proteomes" id="UP000562464">
    <property type="component" value="Unassembled WGS sequence"/>
</dbReference>
<evidence type="ECO:0000256" key="1">
    <source>
        <dbReference type="SAM" id="MobiDB-lite"/>
    </source>
</evidence>
<dbReference type="EMBL" id="JACHHV010000003">
    <property type="protein sequence ID" value="MBB5887390.1"/>
    <property type="molecule type" value="Genomic_DNA"/>
</dbReference>
<dbReference type="AlphaFoldDB" id="A0A841C825"/>
<name>A0A841C825_9LACT</name>
<comment type="caution">
    <text evidence="2">The sequence shown here is derived from an EMBL/GenBank/DDBJ whole genome shotgun (WGS) entry which is preliminary data.</text>
</comment>
<accession>A0A841C825</accession>
<proteinExistence type="predicted"/>
<gene>
    <name evidence="2" type="ORF">HNQ37_000260</name>
</gene>
<organism evidence="2 3">
    <name type="scientific">Lactovum miscens</name>
    <dbReference type="NCBI Taxonomy" id="190387"/>
    <lineage>
        <taxon>Bacteria</taxon>
        <taxon>Bacillati</taxon>
        <taxon>Bacillota</taxon>
        <taxon>Bacilli</taxon>
        <taxon>Lactobacillales</taxon>
        <taxon>Streptococcaceae</taxon>
        <taxon>Lactovum</taxon>
    </lineage>
</organism>
<reference evidence="2 3" key="1">
    <citation type="submission" date="2020-08" db="EMBL/GenBank/DDBJ databases">
        <title>Genomic Encyclopedia of Type Strains, Phase IV (KMG-IV): sequencing the most valuable type-strain genomes for metagenomic binning, comparative biology and taxonomic classification.</title>
        <authorList>
            <person name="Goeker M."/>
        </authorList>
    </citation>
    <scope>NUCLEOTIDE SEQUENCE [LARGE SCALE GENOMIC DNA]</scope>
    <source>
        <strain evidence="2 3">DSM 14925</strain>
    </source>
</reference>
<sequence>MVENNIDYIALATKYGGYMETDRVYLENRLSTMSEAQKMRLLLPPPSVINAYFTELYQKRNPQEATSYFFGMSQAFGMFFQKPAFGIEGLSHYELFRFIRLNIDGKAYGFSYINEQEEAIIFSELPEKANQKFMLNLSQIFPQYVIFELNDEIHMKPKKFERFVNQRDLTTITSAAENETYIKFYGYNIDELIEQGGNSFSIETLMQYDPALKQFIIYQNKGVAKPKVRPKISTRSKSITSPVSRKGTNAIKQEINPVDSPTSTAIPNDSSLVKSPEFKLPEETTLF</sequence>
<evidence type="ECO:0000313" key="3">
    <source>
        <dbReference type="Proteomes" id="UP000562464"/>
    </source>
</evidence>
<feature type="region of interest" description="Disordered" evidence="1">
    <location>
        <begin position="229"/>
        <end position="274"/>
    </location>
</feature>
<keyword evidence="3" id="KW-1185">Reference proteome</keyword>
<dbReference type="RefSeq" id="WP_183538535.1">
    <property type="nucleotide sequence ID" value="NZ_JACHHV010000003.1"/>
</dbReference>
<feature type="compositionally biased region" description="Polar residues" evidence="1">
    <location>
        <begin position="235"/>
        <end position="251"/>
    </location>
</feature>